<feature type="domain" description="Cyclin-like" evidence="11">
    <location>
        <begin position="147"/>
        <end position="229"/>
    </location>
</feature>
<evidence type="ECO:0000256" key="8">
    <source>
        <dbReference type="ARBA" id="ARBA00023163"/>
    </source>
</evidence>
<keyword evidence="7" id="KW-0010">Activator</keyword>
<feature type="region of interest" description="Disordered" evidence="10">
    <location>
        <begin position="373"/>
        <end position="409"/>
    </location>
</feature>
<evidence type="ECO:0000256" key="7">
    <source>
        <dbReference type="ARBA" id="ARBA00023159"/>
    </source>
</evidence>
<dbReference type="FunFam" id="1.10.472.10:FF:000002">
    <property type="entry name" value="Transcription factor IIIB 90 kDa subunit"/>
    <property type="match status" value="1"/>
</dbReference>
<evidence type="ECO:0000256" key="5">
    <source>
        <dbReference type="ARBA" id="ARBA00022833"/>
    </source>
</evidence>
<comment type="caution">
    <text evidence="12">The sequence shown here is derived from an EMBL/GenBank/DDBJ whole genome shotgun (WGS) entry which is preliminary data.</text>
</comment>
<dbReference type="SUPFAM" id="SSF47954">
    <property type="entry name" value="Cyclin-like"/>
    <property type="match status" value="2"/>
</dbReference>
<protein>
    <recommendedName>
        <fullName evidence="11">Cyclin-like domain-containing protein</fullName>
    </recommendedName>
</protein>
<dbReference type="Gene3D" id="1.10.472.10">
    <property type="entry name" value="Cyclin-like"/>
    <property type="match status" value="2"/>
</dbReference>
<keyword evidence="5" id="KW-0862">Zinc</keyword>
<organism evidence="12 13">
    <name type="scientific">Podospora didyma</name>
    <dbReference type="NCBI Taxonomy" id="330526"/>
    <lineage>
        <taxon>Eukaryota</taxon>
        <taxon>Fungi</taxon>
        <taxon>Dikarya</taxon>
        <taxon>Ascomycota</taxon>
        <taxon>Pezizomycotina</taxon>
        <taxon>Sordariomycetes</taxon>
        <taxon>Sordariomycetidae</taxon>
        <taxon>Sordariales</taxon>
        <taxon>Podosporaceae</taxon>
        <taxon>Podospora</taxon>
    </lineage>
</organism>
<feature type="region of interest" description="Disordered" evidence="10">
    <location>
        <begin position="1"/>
        <end position="58"/>
    </location>
</feature>
<keyword evidence="3" id="KW-0479">Metal-binding</keyword>
<keyword evidence="4" id="KW-0863">Zinc-finger</keyword>
<dbReference type="InterPro" id="IPR011665">
    <property type="entry name" value="BRF1_TBP-bd_dom"/>
</dbReference>
<dbReference type="Pfam" id="PF00382">
    <property type="entry name" value="TFIIB"/>
    <property type="match status" value="2"/>
</dbReference>
<feature type="compositionally biased region" description="Acidic residues" evidence="10">
    <location>
        <begin position="472"/>
        <end position="487"/>
    </location>
</feature>
<dbReference type="GO" id="GO:0017025">
    <property type="term" value="F:TBP-class protein binding"/>
    <property type="evidence" value="ECO:0007669"/>
    <property type="project" value="InterPro"/>
</dbReference>
<feature type="domain" description="Cyclin-like" evidence="11">
    <location>
        <begin position="245"/>
        <end position="329"/>
    </location>
</feature>
<evidence type="ECO:0000256" key="6">
    <source>
        <dbReference type="ARBA" id="ARBA00023015"/>
    </source>
</evidence>
<dbReference type="AlphaFoldDB" id="A0AAE0NWN6"/>
<comment type="similarity">
    <text evidence="2">Belongs to the TFIIB family.</text>
</comment>
<evidence type="ECO:0000256" key="2">
    <source>
        <dbReference type="ARBA" id="ARBA00010857"/>
    </source>
</evidence>
<dbReference type="GO" id="GO:0001006">
    <property type="term" value="F:RNA polymerase III type 3 promoter sequence-specific DNA binding"/>
    <property type="evidence" value="ECO:0007669"/>
    <property type="project" value="TreeGrafter"/>
</dbReference>
<dbReference type="InterPro" id="IPR000812">
    <property type="entry name" value="TFIIB"/>
</dbReference>
<proteinExistence type="inferred from homology"/>
<feature type="compositionally biased region" description="Low complexity" evidence="10">
    <location>
        <begin position="687"/>
        <end position="699"/>
    </location>
</feature>
<feature type="region of interest" description="Disordered" evidence="10">
    <location>
        <begin position="722"/>
        <end position="833"/>
    </location>
</feature>
<comment type="subcellular location">
    <subcellularLocation>
        <location evidence="1">Nucleus</location>
    </subcellularLocation>
</comment>
<feature type="compositionally biased region" description="Acidic residues" evidence="10">
    <location>
        <begin position="792"/>
        <end position="802"/>
    </location>
</feature>
<dbReference type="SMART" id="SM00385">
    <property type="entry name" value="CYCLIN"/>
    <property type="match status" value="2"/>
</dbReference>
<evidence type="ECO:0000256" key="10">
    <source>
        <dbReference type="SAM" id="MobiDB-lite"/>
    </source>
</evidence>
<dbReference type="Gene3D" id="1.20.5.650">
    <property type="entry name" value="Single helix bin"/>
    <property type="match status" value="1"/>
</dbReference>
<reference evidence="12" key="2">
    <citation type="submission" date="2023-06" db="EMBL/GenBank/DDBJ databases">
        <authorList>
            <consortium name="Lawrence Berkeley National Laboratory"/>
            <person name="Haridas S."/>
            <person name="Hensen N."/>
            <person name="Bonometti L."/>
            <person name="Westerberg I."/>
            <person name="Brannstrom I.O."/>
            <person name="Guillou S."/>
            <person name="Cros-Aarteil S."/>
            <person name="Calhoun S."/>
            <person name="Kuo A."/>
            <person name="Mondo S."/>
            <person name="Pangilinan J."/>
            <person name="Riley R."/>
            <person name="LaButti K."/>
            <person name="Andreopoulos B."/>
            <person name="Lipzen A."/>
            <person name="Chen C."/>
            <person name="Yanf M."/>
            <person name="Daum C."/>
            <person name="Ng V."/>
            <person name="Clum A."/>
            <person name="Steindorff A."/>
            <person name="Ohm R."/>
            <person name="Martin F."/>
            <person name="Silar P."/>
            <person name="Natvig D."/>
            <person name="Lalanne C."/>
            <person name="Gautier V."/>
            <person name="Ament-velasquez S.L."/>
            <person name="Kruys A."/>
            <person name="Hutchinson M.I."/>
            <person name="Powell A.J."/>
            <person name="Barry K."/>
            <person name="Miller A.N."/>
            <person name="Grigoriev I.V."/>
            <person name="Debuchy R."/>
            <person name="Gladieux P."/>
            <person name="Thoren M.H."/>
            <person name="Johannesson H."/>
        </authorList>
    </citation>
    <scope>NUCLEOTIDE SEQUENCE</scope>
    <source>
        <strain evidence="12">CBS 232.78</strain>
    </source>
</reference>
<feature type="compositionally biased region" description="Basic and acidic residues" evidence="10">
    <location>
        <begin position="386"/>
        <end position="395"/>
    </location>
</feature>
<dbReference type="Proteomes" id="UP001285441">
    <property type="component" value="Unassembled WGS sequence"/>
</dbReference>
<feature type="compositionally biased region" description="Acidic residues" evidence="10">
    <location>
        <begin position="811"/>
        <end position="833"/>
    </location>
</feature>
<dbReference type="InterPro" id="IPR036915">
    <property type="entry name" value="Cyclin-like_sf"/>
</dbReference>
<gene>
    <name evidence="12" type="ORF">B0H63DRAFT_388944</name>
</gene>
<keyword evidence="9" id="KW-0539">Nucleus</keyword>
<sequence>MPPIIGTGGGKGKAKSAKKKPNAVRRIMDREESRERRVRESSAATSSNGDTAAPTIKPARLRCPNKACRNPNVQAGTCHGCGQVVDDSNIVSEITFGEAGNGAAVVQGTHLAADQGGVRSVGGMAFRRVAGGGASEARERSLRESKSLLQQFTQELRIPTSLADTAYRLYRVASNHNFIQGRRKVNVAAICLYAACRKETNNKIMLIDLADLVKTDVFLLGRGYKEFLSQFPDHKEGTQPIIMEDLIYRFASRLEFFNDTNKVAESAVRIAARMRFDNMTHGRRPAGICGAALIMAARAHNYRRTVREVVYIAKVTMTTLQERMEEFANVPSAQMTIREFHDNAFLETAADPPSIMKQERLKRKAQELLEARASVAGESTEAQGSHSDKRQRTGEDSSQPTSAPAEGAAVPTADAAMMTPAPSASPAPASTLDKDGFVIPPLPLRTTGTSVIAAASSEVESQLEALAGEFADPAEEEDEDDDDDDEMGPTSEMAMAIAQGITIPGQVYKQPSEKAKTGEAKGRTKKPVKKIPINEEWEMDEANLEQEMEGHLNDPELINATTVVAHDIEEKRAQAAATAATSATEDGAAAPQEPAPYHDPNDPRFTPPSKVSDNKIIGEDEFADDPEVMYCRLGEEEVKIKEQIWANHNKDYMRQVQQKIFTKKMAENEPPKARRNRAKKPRIGEGQASPAQSAEEAAQNMLRTRGISTKLDYSRLGAVFDMSKRGPGSMYDGGSSGTQSAAPSAFGSEAGGSDDEDDVGNALTVVTSAPSTTNATPAQPADKIPAAIPGQADEEGGDDDFDATSTNLGDGYEESVVQDDFDPFADEHDDTEY</sequence>
<feature type="region of interest" description="Disordered" evidence="10">
    <location>
        <begin position="662"/>
        <end position="707"/>
    </location>
</feature>
<dbReference type="PANTHER" id="PTHR11618:SF4">
    <property type="entry name" value="TRANSCRIPTION FACTOR IIIB 90 KDA SUBUNIT"/>
    <property type="match status" value="1"/>
</dbReference>
<feature type="compositionally biased region" description="Low complexity" evidence="10">
    <location>
        <begin position="574"/>
        <end position="590"/>
    </location>
</feature>
<accession>A0AAE0NWN6</accession>
<dbReference type="GO" id="GO:0070897">
    <property type="term" value="P:transcription preinitiation complex assembly"/>
    <property type="evidence" value="ECO:0007669"/>
    <property type="project" value="InterPro"/>
</dbReference>
<keyword evidence="6" id="KW-0805">Transcription regulation</keyword>
<feature type="compositionally biased region" description="Low complexity" evidence="10">
    <location>
        <begin position="764"/>
        <end position="777"/>
    </location>
</feature>
<feature type="region of interest" description="Disordered" evidence="10">
    <location>
        <begin position="469"/>
        <end position="536"/>
    </location>
</feature>
<evidence type="ECO:0000256" key="4">
    <source>
        <dbReference type="ARBA" id="ARBA00022771"/>
    </source>
</evidence>
<evidence type="ECO:0000256" key="1">
    <source>
        <dbReference type="ARBA" id="ARBA00004123"/>
    </source>
</evidence>
<dbReference type="GO" id="GO:0008270">
    <property type="term" value="F:zinc ion binding"/>
    <property type="evidence" value="ECO:0007669"/>
    <property type="project" value="UniProtKB-KW"/>
</dbReference>
<evidence type="ECO:0000256" key="9">
    <source>
        <dbReference type="ARBA" id="ARBA00023242"/>
    </source>
</evidence>
<dbReference type="GO" id="GO:0000126">
    <property type="term" value="C:transcription factor TFIIIB complex"/>
    <property type="evidence" value="ECO:0007669"/>
    <property type="project" value="TreeGrafter"/>
</dbReference>
<dbReference type="CDD" id="cd20554">
    <property type="entry name" value="CYCLIN_TFIIIB90_rpt2"/>
    <property type="match status" value="1"/>
</dbReference>
<evidence type="ECO:0000313" key="13">
    <source>
        <dbReference type="Proteomes" id="UP001285441"/>
    </source>
</evidence>
<dbReference type="GO" id="GO:0005634">
    <property type="term" value="C:nucleus"/>
    <property type="evidence" value="ECO:0007669"/>
    <property type="project" value="UniProtKB-SubCell"/>
</dbReference>
<evidence type="ECO:0000256" key="3">
    <source>
        <dbReference type="ARBA" id="ARBA00022723"/>
    </source>
</evidence>
<feature type="compositionally biased region" description="Basic residues" evidence="10">
    <location>
        <begin position="12"/>
        <end position="23"/>
    </location>
</feature>
<dbReference type="InterPro" id="IPR013150">
    <property type="entry name" value="TFIIB_cyclin"/>
</dbReference>
<dbReference type="Pfam" id="PF07741">
    <property type="entry name" value="BRF1"/>
    <property type="match status" value="1"/>
</dbReference>
<name>A0AAE0NWN6_9PEZI</name>
<feature type="compositionally biased region" description="Gly residues" evidence="10">
    <location>
        <begin position="1"/>
        <end position="11"/>
    </location>
</feature>
<feature type="compositionally biased region" description="Basic and acidic residues" evidence="10">
    <location>
        <begin position="26"/>
        <end position="40"/>
    </location>
</feature>
<feature type="region of interest" description="Disordered" evidence="10">
    <location>
        <begin position="571"/>
        <end position="615"/>
    </location>
</feature>
<evidence type="ECO:0000313" key="12">
    <source>
        <dbReference type="EMBL" id="KAK3389193.1"/>
    </source>
</evidence>
<feature type="compositionally biased region" description="Basic and acidic residues" evidence="10">
    <location>
        <begin position="511"/>
        <end position="522"/>
    </location>
</feature>
<dbReference type="GO" id="GO:0000995">
    <property type="term" value="F:RNA polymerase III general transcription initiation factor activity"/>
    <property type="evidence" value="ECO:0007669"/>
    <property type="project" value="TreeGrafter"/>
</dbReference>
<evidence type="ECO:0000259" key="11">
    <source>
        <dbReference type="SMART" id="SM00385"/>
    </source>
</evidence>
<dbReference type="GO" id="GO:0097550">
    <property type="term" value="C:transcription preinitiation complex"/>
    <property type="evidence" value="ECO:0007669"/>
    <property type="project" value="TreeGrafter"/>
</dbReference>
<keyword evidence="8" id="KW-0804">Transcription</keyword>
<reference evidence="12" key="1">
    <citation type="journal article" date="2023" name="Mol. Phylogenet. Evol.">
        <title>Genome-scale phylogeny and comparative genomics of the fungal order Sordariales.</title>
        <authorList>
            <person name="Hensen N."/>
            <person name="Bonometti L."/>
            <person name="Westerberg I."/>
            <person name="Brannstrom I.O."/>
            <person name="Guillou S."/>
            <person name="Cros-Aarteil S."/>
            <person name="Calhoun S."/>
            <person name="Haridas S."/>
            <person name="Kuo A."/>
            <person name="Mondo S."/>
            <person name="Pangilinan J."/>
            <person name="Riley R."/>
            <person name="LaButti K."/>
            <person name="Andreopoulos B."/>
            <person name="Lipzen A."/>
            <person name="Chen C."/>
            <person name="Yan M."/>
            <person name="Daum C."/>
            <person name="Ng V."/>
            <person name="Clum A."/>
            <person name="Steindorff A."/>
            <person name="Ohm R.A."/>
            <person name="Martin F."/>
            <person name="Silar P."/>
            <person name="Natvig D.O."/>
            <person name="Lalanne C."/>
            <person name="Gautier V."/>
            <person name="Ament-Velasquez S.L."/>
            <person name="Kruys A."/>
            <person name="Hutchinson M.I."/>
            <person name="Powell A.J."/>
            <person name="Barry K."/>
            <person name="Miller A.N."/>
            <person name="Grigoriev I.V."/>
            <person name="Debuchy R."/>
            <person name="Gladieux P."/>
            <person name="Hiltunen Thoren M."/>
            <person name="Johannesson H."/>
        </authorList>
    </citation>
    <scope>NUCLEOTIDE SEQUENCE</scope>
    <source>
        <strain evidence="12">CBS 232.78</strain>
    </source>
</reference>
<keyword evidence="13" id="KW-1185">Reference proteome</keyword>
<dbReference type="EMBL" id="JAULSW010000002">
    <property type="protein sequence ID" value="KAK3389193.1"/>
    <property type="molecule type" value="Genomic_DNA"/>
</dbReference>
<dbReference type="PANTHER" id="PTHR11618">
    <property type="entry name" value="TRANSCRIPTION INITIATION FACTOR IIB-RELATED"/>
    <property type="match status" value="1"/>
</dbReference>
<dbReference type="InterPro" id="IPR013763">
    <property type="entry name" value="Cyclin-like_dom"/>
</dbReference>